<protein>
    <submittedName>
        <fullName evidence="8">Hephaestin-like protein</fullName>
    </submittedName>
</protein>
<feature type="signal peptide" evidence="4">
    <location>
        <begin position="1"/>
        <end position="26"/>
    </location>
</feature>
<evidence type="ECO:0000256" key="3">
    <source>
        <dbReference type="ARBA" id="ARBA00023002"/>
    </source>
</evidence>
<evidence type="ECO:0000313" key="7">
    <source>
        <dbReference type="Proteomes" id="UP000694888"/>
    </source>
</evidence>
<feature type="domain" description="Plastocyanin-like" evidence="5">
    <location>
        <begin position="649"/>
        <end position="718"/>
    </location>
</feature>
<dbReference type="GeneID" id="101862864"/>
<feature type="domain" description="Plastocyanin-like" evidence="6">
    <location>
        <begin position="458"/>
        <end position="524"/>
    </location>
</feature>
<evidence type="ECO:0000256" key="2">
    <source>
        <dbReference type="ARBA" id="ARBA00022723"/>
    </source>
</evidence>
<comment type="similarity">
    <text evidence="1">Belongs to the multicopper oxidase family.</text>
</comment>
<dbReference type="Proteomes" id="UP000694888">
    <property type="component" value="Unplaced"/>
</dbReference>
<dbReference type="RefSeq" id="XP_012936333.1">
    <property type="nucleotide sequence ID" value="XM_013080879.2"/>
</dbReference>
<dbReference type="InterPro" id="IPR045087">
    <property type="entry name" value="Cu-oxidase_fam"/>
</dbReference>
<dbReference type="PROSITE" id="PS00079">
    <property type="entry name" value="MULTICOPPER_OXIDASE1"/>
    <property type="match status" value="1"/>
</dbReference>
<dbReference type="Pfam" id="PF07731">
    <property type="entry name" value="Cu-oxidase_2"/>
    <property type="match status" value="2"/>
</dbReference>
<organism evidence="7 8">
    <name type="scientific">Aplysia californica</name>
    <name type="common">California sea hare</name>
    <dbReference type="NCBI Taxonomy" id="6500"/>
    <lineage>
        <taxon>Eukaryota</taxon>
        <taxon>Metazoa</taxon>
        <taxon>Spiralia</taxon>
        <taxon>Lophotrochozoa</taxon>
        <taxon>Mollusca</taxon>
        <taxon>Gastropoda</taxon>
        <taxon>Heterobranchia</taxon>
        <taxon>Euthyneura</taxon>
        <taxon>Tectipleura</taxon>
        <taxon>Aplysiida</taxon>
        <taxon>Aplysioidea</taxon>
        <taxon>Aplysiidae</taxon>
        <taxon>Aplysia</taxon>
    </lineage>
</organism>
<dbReference type="InterPro" id="IPR002355">
    <property type="entry name" value="Cu_oxidase_Cu_BS"/>
</dbReference>
<proteinExistence type="inferred from homology"/>
<dbReference type="PROSITE" id="PS00080">
    <property type="entry name" value="MULTICOPPER_OXIDASE2"/>
    <property type="match status" value="1"/>
</dbReference>
<evidence type="ECO:0000313" key="8">
    <source>
        <dbReference type="RefSeq" id="XP_012936333.1"/>
    </source>
</evidence>
<evidence type="ECO:0000256" key="1">
    <source>
        <dbReference type="ARBA" id="ARBA00010609"/>
    </source>
</evidence>
<evidence type="ECO:0000259" key="6">
    <source>
        <dbReference type="Pfam" id="PF07732"/>
    </source>
</evidence>
<keyword evidence="4" id="KW-0732">Signal</keyword>
<keyword evidence="2" id="KW-0479">Metal-binding</keyword>
<dbReference type="Gene3D" id="2.60.40.420">
    <property type="entry name" value="Cupredoxins - blue copper proteins"/>
    <property type="match status" value="5"/>
</dbReference>
<keyword evidence="7" id="KW-1185">Reference proteome</keyword>
<keyword evidence="3" id="KW-0560">Oxidoreductase</keyword>
<dbReference type="PANTHER" id="PTHR11709">
    <property type="entry name" value="MULTI-COPPER OXIDASE"/>
    <property type="match status" value="1"/>
</dbReference>
<dbReference type="InterPro" id="IPR033138">
    <property type="entry name" value="Cu_oxidase_CS"/>
</dbReference>
<feature type="chain" id="PRO_5046650049" evidence="4">
    <location>
        <begin position="27"/>
        <end position="1092"/>
    </location>
</feature>
<evidence type="ECO:0000256" key="4">
    <source>
        <dbReference type="SAM" id="SignalP"/>
    </source>
</evidence>
<evidence type="ECO:0000259" key="5">
    <source>
        <dbReference type="Pfam" id="PF07731"/>
    </source>
</evidence>
<feature type="domain" description="Plastocyanin-like" evidence="6">
    <location>
        <begin position="100"/>
        <end position="206"/>
    </location>
</feature>
<dbReference type="PANTHER" id="PTHR11709:SF504">
    <property type="entry name" value="PLASTOCYANIN-LIKE DOMAIN-CONTAINING PROTEIN"/>
    <property type="match status" value="1"/>
</dbReference>
<dbReference type="SUPFAM" id="SSF49503">
    <property type="entry name" value="Cupredoxins"/>
    <property type="match status" value="6"/>
</dbReference>
<dbReference type="InterPro" id="IPR008972">
    <property type="entry name" value="Cupredoxin"/>
</dbReference>
<sequence length="1092" mass="121701">MRGLNLPRTALSVAVFIFLLTNVAEGAITRKHFIASEEIDWQYTNGDMSNLLDLNDQSSAEAFLRTSRDRIGATYKKAIYEEYTDNTFTQKKKKPPSRGLVGPLLRAEIGDTVEITYFNNASREYSLHPHGLFYLKQHEGAIYLDGTSGRRKYDDIVFPGETVKLIWNVTESDAPGPDDPNCIPWVYHSHLNTVRDTSAGMMGVMITCRPGTLDSNGKRKDVEVEYPLLVKIWDENLSWYIDENAGRCLSPSACQKLKEDEDEGFIEINYMAAINGFMFGHLPDLSACVGRKVAFYLVGMGNEFDIHSLHFHGQNLHYQHTRGDTVSVFSATFVAAETTPLVAGYWRVTDMVGENEKNGMGAYLFTRNCNRRVWRAQNKGTLREYFLSAEKIMWNYGPTGVDTRGLHLLKDPTSVSNKFFENSSTRIGGVYYKAKFIAYNDSSFTAVMTSEEDEHLGLLGPVLRAEVGDTLQVTVKNNISSTISLLPHGLQYSPFEEVVGDIGRPVGGRILPGHYHTYVFQVPDDLVDNTTEPCRNYLYTSAFDPLRDHNTGLVGPLLVCRKGYLASTAPKPKEKFLLFQTFDENKSVFLNDNIRYFLSQAIGTAGPNTGILAVDTSDPDFQESNLMYSINGFSFGNIPGLKTCLGDDVTWYVMGMGGTSDMHTATFDGNSYTKDGTHRDTRTIVPGSTAALPMTVDNPGRWVVESHSNLARENGMFGFYDVQLCGQSPTTFSTTGTTREVFIAAEEVDWDFAPLERSLISGADLNDPRNDANIFVKDDEDFIGDVYKKAVYREYTDSSFTTRKTPHQSDLHLDLLGPAIRAEVGDTIRVHFKNMASRPYSVHTHGLRYSEADSGANYKQNQGVTPGQTKVYTWEVPERSGPGPKDPNCIPWVYYSAIDPVKDTNSGLIGMTVICRRGILDSEGKRTDMAHEYFILMSVINENLSWYLADNVATFAPNRIGTDYASDGDFEESNKMHSINGRLHGNAPHLVMEYNETVAWYFASMGAEVDLHSFHMHGHTVLHTSVGHRDDAINISPGQAEAMEMIADNPGTWLLHCHVLDHIVAGMETTYTVLKPGEAVNVNGPSQNIHIG</sequence>
<accession>A0ABM0ZX51</accession>
<name>A0ABM0ZX51_APLCA</name>
<feature type="domain" description="Plastocyanin-like" evidence="5">
    <location>
        <begin position="972"/>
        <end position="1073"/>
    </location>
</feature>
<reference evidence="8" key="1">
    <citation type="submission" date="2025-08" db="UniProtKB">
        <authorList>
            <consortium name="RefSeq"/>
        </authorList>
    </citation>
    <scope>IDENTIFICATION</scope>
</reference>
<gene>
    <name evidence="8" type="primary">LOC101862864</name>
</gene>
<dbReference type="InterPro" id="IPR011707">
    <property type="entry name" value="Cu-oxidase-like_N"/>
</dbReference>
<dbReference type="InterPro" id="IPR011706">
    <property type="entry name" value="Cu-oxidase_C"/>
</dbReference>
<dbReference type="Pfam" id="PF07732">
    <property type="entry name" value="Cu-oxidase_3"/>
    <property type="match status" value="3"/>
</dbReference>
<feature type="domain" description="Plastocyanin-like" evidence="6">
    <location>
        <begin position="815"/>
        <end position="881"/>
    </location>
</feature>